<feature type="compositionally biased region" description="Low complexity" evidence="1">
    <location>
        <begin position="259"/>
        <end position="272"/>
    </location>
</feature>
<comment type="caution">
    <text evidence="2">The sequence shown here is derived from an EMBL/GenBank/DDBJ whole genome shotgun (WGS) entry which is preliminary data.</text>
</comment>
<keyword evidence="3" id="KW-1185">Reference proteome</keyword>
<evidence type="ECO:0008006" key="4">
    <source>
        <dbReference type="Google" id="ProtNLM"/>
    </source>
</evidence>
<dbReference type="Proteomes" id="UP001165060">
    <property type="component" value="Unassembled WGS sequence"/>
</dbReference>
<protein>
    <recommendedName>
        <fullName evidence="4">Elongator complex protein 5</fullName>
    </recommendedName>
</protein>
<accession>A0ABQ6MNB2</accession>
<feature type="region of interest" description="Disordered" evidence="1">
    <location>
        <begin position="246"/>
        <end position="336"/>
    </location>
</feature>
<gene>
    <name evidence="2" type="ORF">TeGR_g13481</name>
</gene>
<proteinExistence type="predicted"/>
<reference evidence="2 3" key="1">
    <citation type="journal article" date="2023" name="Commun. Biol.">
        <title>Genome analysis of Parmales, the sister group of diatoms, reveals the evolutionary specialization of diatoms from phago-mixotrophs to photoautotrophs.</title>
        <authorList>
            <person name="Ban H."/>
            <person name="Sato S."/>
            <person name="Yoshikawa S."/>
            <person name="Yamada K."/>
            <person name="Nakamura Y."/>
            <person name="Ichinomiya M."/>
            <person name="Sato N."/>
            <person name="Blanc-Mathieu R."/>
            <person name="Endo H."/>
            <person name="Kuwata A."/>
            <person name="Ogata H."/>
        </authorList>
    </citation>
    <scope>NUCLEOTIDE SEQUENCE [LARGE SCALE GENOMIC DNA]</scope>
</reference>
<dbReference type="EMBL" id="BRYB01001582">
    <property type="protein sequence ID" value="GMI28973.1"/>
    <property type="molecule type" value="Genomic_DNA"/>
</dbReference>
<evidence type="ECO:0000313" key="2">
    <source>
        <dbReference type="EMBL" id="GMI28973.1"/>
    </source>
</evidence>
<sequence>MRVALSSRSPSARSALVLVQPPLFHSPGAATSFAPFLLYRKILGKLEAKGRTCLELHSFHPLFHQPQQPDTHTHKPHTHKQEWRQVVEQIRDLAILDLAKAAAKAAAPPPVPPPPAAPPALPSEALALPSLALALPSFADLCGLCGSPPAALAALQELRRPNKRVRLHPVVCLMEADQMGPADQRRLEDLADSLLVVPHLKEAPDGRSASGHLGCLRRNTTGKVSQDRELLRLRHVKGTGGWALELGGAEARAPKKPEVAPAPKQAPKQQPAKPQPPARPGVRGKIDLEMDEGAAVPPPAAAPAAAAPAGPRIFLQDDDVEFDDLDESDPDDDLDI</sequence>
<evidence type="ECO:0000313" key="3">
    <source>
        <dbReference type="Proteomes" id="UP001165060"/>
    </source>
</evidence>
<feature type="compositionally biased region" description="Acidic residues" evidence="1">
    <location>
        <begin position="316"/>
        <end position="336"/>
    </location>
</feature>
<name>A0ABQ6MNB2_9STRA</name>
<evidence type="ECO:0000256" key="1">
    <source>
        <dbReference type="SAM" id="MobiDB-lite"/>
    </source>
</evidence>
<organism evidence="2 3">
    <name type="scientific">Tetraparma gracilis</name>
    <dbReference type="NCBI Taxonomy" id="2962635"/>
    <lineage>
        <taxon>Eukaryota</taxon>
        <taxon>Sar</taxon>
        <taxon>Stramenopiles</taxon>
        <taxon>Ochrophyta</taxon>
        <taxon>Bolidophyceae</taxon>
        <taxon>Parmales</taxon>
        <taxon>Triparmaceae</taxon>
        <taxon>Tetraparma</taxon>
    </lineage>
</organism>